<dbReference type="PANTHER" id="PTHR43130:SF3">
    <property type="entry name" value="HTH-TYPE TRANSCRIPTIONAL REGULATOR RV1931C"/>
    <property type="match status" value="1"/>
</dbReference>
<gene>
    <name evidence="2" type="ORF">EJ06DRAFT_528038</name>
</gene>
<evidence type="ECO:0000313" key="3">
    <source>
        <dbReference type="Proteomes" id="UP000799640"/>
    </source>
</evidence>
<dbReference type="AlphaFoldDB" id="A0A6G1I4G1"/>
<dbReference type="EMBL" id="ML996690">
    <property type="protein sequence ID" value="KAF2403074.1"/>
    <property type="molecule type" value="Genomic_DNA"/>
</dbReference>
<accession>A0A6G1I4G1</accession>
<keyword evidence="3" id="KW-1185">Reference proteome</keyword>
<sequence length="298" mass="32419">MSAIADSRDQNEPIQVLFALHDGFDTLDFTGPLEILSQSQHDFKDSSTKAFEITTCAVGNTVKSGQGLSVQADVSFELAHESLSDYDILIVPGGGVSNILKEAGSKADDLPTVKLVDAFTDLQETDPSKERTLMSVCTGSLFLAQAGVLQGLAATTHPDFYTRLEILCAESARRDMGERTDVMEERYVVNNARYDLGDNPEENPFIFTKKPEGQGRRKSIARKGSDAWKASRRRESIVKRANMPLGGMRLITSGGVTAGMDAALYLVAALVSHESALEVARILQFEWKKGVTVQGIDV</sequence>
<protein>
    <submittedName>
        <fullName evidence="2">Class I glutamine amidotransferase-like protein</fullName>
    </submittedName>
</protein>
<dbReference type="SUPFAM" id="SSF52317">
    <property type="entry name" value="Class I glutamine amidotransferase-like"/>
    <property type="match status" value="1"/>
</dbReference>
<dbReference type="InterPro" id="IPR052158">
    <property type="entry name" value="INH-QAR"/>
</dbReference>
<feature type="non-terminal residue" evidence="2">
    <location>
        <position position="1"/>
    </location>
</feature>
<organism evidence="2 3">
    <name type="scientific">Trichodelitschia bisporula</name>
    <dbReference type="NCBI Taxonomy" id="703511"/>
    <lineage>
        <taxon>Eukaryota</taxon>
        <taxon>Fungi</taxon>
        <taxon>Dikarya</taxon>
        <taxon>Ascomycota</taxon>
        <taxon>Pezizomycotina</taxon>
        <taxon>Dothideomycetes</taxon>
        <taxon>Dothideomycetes incertae sedis</taxon>
        <taxon>Phaeotrichales</taxon>
        <taxon>Phaeotrichaceae</taxon>
        <taxon>Trichodelitschia</taxon>
    </lineage>
</organism>
<dbReference type="GO" id="GO:0016740">
    <property type="term" value="F:transferase activity"/>
    <property type="evidence" value="ECO:0007669"/>
    <property type="project" value="UniProtKB-KW"/>
</dbReference>
<dbReference type="PANTHER" id="PTHR43130">
    <property type="entry name" value="ARAC-FAMILY TRANSCRIPTIONAL REGULATOR"/>
    <property type="match status" value="1"/>
</dbReference>
<keyword evidence="2" id="KW-0808">Transferase</keyword>
<name>A0A6G1I4G1_9PEZI</name>
<dbReference type="InterPro" id="IPR029062">
    <property type="entry name" value="Class_I_gatase-like"/>
</dbReference>
<dbReference type="Proteomes" id="UP000799640">
    <property type="component" value="Unassembled WGS sequence"/>
</dbReference>
<dbReference type="InterPro" id="IPR002818">
    <property type="entry name" value="DJ-1/PfpI"/>
</dbReference>
<proteinExistence type="predicted"/>
<dbReference type="Gene3D" id="3.40.50.880">
    <property type="match status" value="1"/>
</dbReference>
<dbReference type="OrthoDB" id="543156at2759"/>
<keyword evidence="2" id="KW-0315">Glutamine amidotransferase</keyword>
<feature type="domain" description="DJ-1/PfpI" evidence="1">
    <location>
        <begin position="15"/>
        <end position="170"/>
    </location>
</feature>
<dbReference type="Pfam" id="PF01965">
    <property type="entry name" value="DJ-1_PfpI"/>
    <property type="match status" value="1"/>
</dbReference>
<reference evidence="2" key="1">
    <citation type="journal article" date="2020" name="Stud. Mycol.">
        <title>101 Dothideomycetes genomes: a test case for predicting lifestyles and emergence of pathogens.</title>
        <authorList>
            <person name="Haridas S."/>
            <person name="Albert R."/>
            <person name="Binder M."/>
            <person name="Bloem J."/>
            <person name="Labutti K."/>
            <person name="Salamov A."/>
            <person name="Andreopoulos B."/>
            <person name="Baker S."/>
            <person name="Barry K."/>
            <person name="Bills G."/>
            <person name="Bluhm B."/>
            <person name="Cannon C."/>
            <person name="Castanera R."/>
            <person name="Culley D."/>
            <person name="Daum C."/>
            <person name="Ezra D."/>
            <person name="Gonzalez J."/>
            <person name="Henrissat B."/>
            <person name="Kuo A."/>
            <person name="Liang C."/>
            <person name="Lipzen A."/>
            <person name="Lutzoni F."/>
            <person name="Magnuson J."/>
            <person name="Mondo S."/>
            <person name="Nolan M."/>
            <person name="Ohm R."/>
            <person name="Pangilinan J."/>
            <person name="Park H.-J."/>
            <person name="Ramirez L."/>
            <person name="Alfaro M."/>
            <person name="Sun H."/>
            <person name="Tritt A."/>
            <person name="Yoshinaga Y."/>
            <person name="Zwiers L.-H."/>
            <person name="Turgeon B."/>
            <person name="Goodwin S."/>
            <person name="Spatafora J."/>
            <person name="Crous P."/>
            <person name="Grigoriev I."/>
        </authorList>
    </citation>
    <scope>NUCLEOTIDE SEQUENCE</scope>
    <source>
        <strain evidence="2">CBS 262.69</strain>
    </source>
</reference>
<evidence type="ECO:0000313" key="2">
    <source>
        <dbReference type="EMBL" id="KAF2403074.1"/>
    </source>
</evidence>
<evidence type="ECO:0000259" key="1">
    <source>
        <dbReference type="Pfam" id="PF01965"/>
    </source>
</evidence>